<accession>A0ABP7V3T3</accession>
<feature type="region of interest" description="Disordered" evidence="1">
    <location>
        <begin position="357"/>
        <end position="396"/>
    </location>
</feature>
<dbReference type="SUPFAM" id="SSF52540">
    <property type="entry name" value="P-loop containing nucleoside triphosphate hydrolases"/>
    <property type="match status" value="1"/>
</dbReference>
<comment type="caution">
    <text evidence="2">The sequence shown here is derived from an EMBL/GenBank/DDBJ whole genome shotgun (WGS) entry which is preliminary data.</text>
</comment>
<feature type="compositionally biased region" description="Basic and acidic residues" evidence="1">
    <location>
        <begin position="362"/>
        <end position="372"/>
    </location>
</feature>
<sequence length="396" mass="40873">MQSVRFNSSGNQVAKVSYTARRLVELDYGSTGTLGLRTEDEPPRAGDLVLCRVTQIGQHRFLGQVHGKRNRLFVGDTVVVAYGARYAPDQFEAEVPGDLGPCDLVAGGGIAGRVVSSHSRMKTPTQLEPLGLVTDEHGDVINLARLARPVVPALAPRPRTIAVLGTSMNSGKTTVAAALIRGLGLAGRRVGAAKVTGTGAPGDPTLMADAGASRVIDFTDLGFPTTYQLPMPQVTRILRGAITDLTSHQADAIVLEIADGLLQQETAALMRTPEFRTGVDVIVFAAAESVSAVAGVRLLREVGLPVMALSGVLTSSPLAMAEAVAGADIPAYGSAALSDPAVAERLLAGAVAGGGVAGDGNARPEDGSRLTDHSGLPQECSRLTDYSGPLTAETVA</sequence>
<evidence type="ECO:0000313" key="2">
    <source>
        <dbReference type="EMBL" id="GAA4058702.1"/>
    </source>
</evidence>
<evidence type="ECO:0000256" key="1">
    <source>
        <dbReference type="SAM" id="MobiDB-lite"/>
    </source>
</evidence>
<dbReference type="InterPro" id="IPR027417">
    <property type="entry name" value="P-loop_NTPase"/>
</dbReference>
<evidence type="ECO:0000313" key="3">
    <source>
        <dbReference type="Proteomes" id="UP001499984"/>
    </source>
</evidence>
<keyword evidence="3" id="KW-1185">Reference proteome</keyword>
<name>A0ABP7V3T3_9ACTN</name>
<protein>
    <submittedName>
        <fullName evidence="2">DUF1611 domain-containing protein</fullName>
    </submittedName>
</protein>
<proteinExistence type="predicted"/>
<organism evidence="2 3">
    <name type="scientific">Streptomyces shaanxiensis</name>
    <dbReference type="NCBI Taxonomy" id="653357"/>
    <lineage>
        <taxon>Bacteria</taxon>
        <taxon>Bacillati</taxon>
        <taxon>Actinomycetota</taxon>
        <taxon>Actinomycetes</taxon>
        <taxon>Kitasatosporales</taxon>
        <taxon>Streptomycetaceae</taxon>
        <taxon>Streptomyces</taxon>
    </lineage>
</organism>
<dbReference type="Gene3D" id="3.40.50.300">
    <property type="entry name" value="P-loop containing nucleotide triphosphate hydrolases"/>
    <property type="match status" value="1"/>
</dbReference>
<gene>
    <name evidence="2" type="ORF">GCM10022233_34350</name>
</gene>
<dbReference type="Proteomes" id="UP001499984">
    <property type="component" value="Unassembled WGS sequence"/>
</dbReference>
<dbReference type="EMBL" id="BAAAZY010000010">
    <property type="protein sequence ID" value="GAA4058702.1"/>
    <property type="molecule type" value="Genomic_DNA"/>
</dbReference>
<reference evidence="3" key="1">
    <citation type="journal article" date="2019" name="Int. J. Syst. Evol. Microbiol.">
        <title>The Global Catalogue of Microorganisms (GCM) 10K type strain sequencing project: providing services to taxonomists for standard genome sequencing and annotation.</title>
        <authorList>
            <consortium name="The Broad Institute Genomics Platform"/>
            <consortium name="The Broad Institute Genome Sequencing Center for Infectious Disease"/>
            <person name="Wu L."/>
            <person name="Ma J."/>
        </authorList>
    </citation>
    <scope>NUCLEOTIDE SEQUENCE [LARGE SCALE GENOMIC DNA]</scope>
    <source>
        <strain evidence="3">JCM 16925</strain>
    </source>
</reference>